<dbReference type="Proteomes" id="UP000837857">
    <property type="component" value="Chromosome 7"/>
</dbReference>
<proteinExistence type="predicted"/>
<sequence>MADRFSRRFRAAAAPAPGARHQMVAPSLVIFGCNEQMARRAPCLFPDKRDSPLPIPAGRASSEAPMDVDKRYT</sequence>
<evidence type="ECO:0000256" key="1">
    <source>
        <dbReference type="SAM" id="MobiDB-lite"/>
    </source>
</evidence>
<accession>A0ABN8IZQ2</accession>
<evidence type="ECO:0000313" key="2">
    <source>
        <dbReference type="EMBL" id="CAH2073066.1"/>
    </source>
</evidence>
<name>A0ABN8IZQ2_9NEOP</name>
<organism evidence="2 3">
    <name type="scientific">Iphiclides podalirius</name>
    <name type="common">scarce swallowtail</name>
    <dbReference type="NCBI Taxonomy" id="110791"/>
    <lineage>
        <taxon>Eukaryota</taxon>
        <taxon>Metazoa</taxon>
        <taxon>Ecdysozoa</taxon>
        <taxon>Arthropoda</taxon>
        <taxon>Hexapoda</taxon>
        <taxon>Insecta</taxon>
        <taxon>Pterygota</taxon>
        <taxon>Neoptera</taxon>
        <taxon>Endopterygota</taxon>
        <taxon>Lepidoptera</taxon>
        <taxon>Glossata</taxon>
        <taxon>Ditrysia</taxon>
        <taxon>Papilionoidea</taxon>
        <taxon>Papilionidae</taxon>
        <taxon>Papilioninae</taxon>
        <taxon>Iphiclides</taxon>
    </lineage>
</organism>
<keyword evidence="3" id="KW-1185">Reference proteome</keyword>
<dbReference type="EMBL" id="OW152819">
    <property type="protein sequence ID" value="CAH2073066.1"/>
    <property type="molecule type" value="Genomic_DNA"/>
</dbReference>
<feature type="compositionally biased region" description="Low complexity" evidence="1">
    <location>
        <begin position="11"/>
        <end position="20"/>
    </location>
</feature>
<feature type="region of interest" description="Disordered" evidence="1">
    <location>
        <begin position="1"/>
        <end position="20"/>
    </location>
</feature>
<feature type="non-terminal residue" evidence="2">
    <location>
        <position position="73"/>
    </location>
</feature>
<feature type="region of interest" description="Disordered" evidence="1">
    <location>
        <begin position="45"/>
        <end position="73"/>
    </location>
</feature>
<dbReference type="PROSITE" id="PS51257">
    <property type="entry name" value="PROKAR_LIPOPROTEIN"/>
    <property type="match status" value="1"/>
</dbReference>
<reference evidence="2" key="1">
    <citation type="submission" date="2022-03" db="EMBL/GenBank/DDBJ databases">
        <authorList>
            <person name="Martin H S."/>
        </authorList>
    </citation>
    <scope>NUCLEOTIDE SEQUENCE</scope>
</reference>
<gene>
    <name evidence="2" type="ORF">IPOD504_LOCUS15467</name>
</gene>
<evidence type="ECO:0000313" key="3">
    <source>
        <dbReference type="Proteomes" id="UP000837857"/>
    </source>
</evidence>
<protein>
    <submittedName>
        <fullName evidence="2">Uncharacterized protein</fullName>
    </submittedName>
</protein>